<dbReference type="AlphaFoldDB" id="A0A7W7Z8P6"/>
<sequence length="72" mass="7675">MEPTGRPPIIGEAPQVAPQQPSPKEVGELYCAFKAKSDWANKTATDVRLVLSLAEEAIGASQPMPSARKIAE</sequence>
<gene>
    <name evidence="2" type="ORF">HNR60_004733</name>
</gene>
<comment type="caution">
    <text evidence="2">The sequence shown here is derived from an EMBL/GenBank/DDBJ whole genome shotgun (WGS) entry which is preliminary data.</text>
</comment>
<reference evidence="2 3" key="1">
    <citation type="submission" date="2020-08" db="EMBL/GenBank/DDBJ databases">
        <title>Genomic Encyclopedia of Type Strains, Phase IV (KMG-IV): sequencing the most valuable type-strain genomes for metagenomic binning, comparative biology and taxonomic classification.</title>
        <authorList>
            <person name="Goeker M."/>
        </authorList>
    </citation>
    <scope>NUCLEOTIDE SEQUENCE [LARGE SCALE GENOMIC DNA]</scope>
    <source>
        <strain evidence="2 3">DSM 12706</strain>
    </source>
</reference>
<protein>
    <submittedName>
        <fullName evidence="2">Uncharacterized protein</fullName>
    </submittedName>
</protein>
<evidence type="ECO:0000313" key="3">
    <source>
        <dbReference type="Proteomes" id="UP000542353"/>
    </source>
</evidence>
<proteinExistence type="predicted"/>
<evidence type="ECO:0000256" key="1">
    <source>
        <dbReference type="SAM" id="MobiDB-lite"/>
    </source>
</evidence>
<feature type="region of interest" description="Disordered" evidence="1">
    <location>
        <begin position="1"/>
        <end position="23"/>
    </location>
</feature>
<keyword evidence="3" id="KW-1185">Reference proteome</keyword>
<dbReference type="EMBL" id="JACHIH010000053">
    <property type="protein sequence ID" value="MBB5049948.1"/>
    <property type="molecule type" value="Genomic_DNA"/>
</dbReference>
<evidence type="ECO:0000313" key="2">
    <source>
        <dbReference type="EMBL" id="MBB5049948.1"/>
    </source>
</evidence>
<name>A0A7W7Z8P6_9BRAD</name>
<organism evidence="2 3">
    <name type="scientific">Rhodopseudomonas rhenobacensis</name>
    <dbReference type="NCBI Taxonomy" id="87461"/>
    <lineage>
        <taxon>Bacteria</taxon>
        <taxon>Pseudomonadati</taxon>
        <taxon>Pseudomonadota</taxon>
        <taxon>Alphaproteobacteria</taxon>
        <taxon>Hyphomicrobiales</taxon>
        <taxon>Nitrobacteraceae</taxon>
        <taxon>Rhodopseudomonas</taxon>
    </lineage>
</organism>
<dbReference type="Proteomes" id="UP000542353">
    <property type="component" value="Unassembled WGS sequence"/>
</dbReference>
<accession>A0A7W7Z8P6</accession>